<dbReference type="AlphaFoldDB" id="T1AM48"/>
<feature type="transmembrane region" description="Helical" evidence="1">
    <location>
        <begin position="75"/>
        <end position="93"/>
    </location>
</feature>
<feature type="non-terminal residue" evidence="2">
    <location>
        <position position="1"/>
    </location>
</feature>
<reference evidence="2" key="2">
    <citation type="journal article" date="2014" name="ISME J.">
        <title>Microbial stratification in low pH oxic and suboxic macroscopic growths along an acid mine drainage.</title>
        <authorList>
            <person name="Mendez-Garcia C."/>
            <person name="Mesa V."/>
            <person name="Sprenger R.R."/>
            <person name="Richter M."/>
            <person name="Diez M.S."/>
            <person name="Solano J."/>
            <person name="Bargiela R."/>
            <person name="Golyshina O.V."/>
            <person name="Manteca A."/>
            <person name="Ramos J.L."/>
            <person name="Gallego J.R."/>
            <person name="Llorente I."/>
            <person name="Martins Dos Santos V.A."/>
            <person name="Jensen O.N."/>
            <person name="Pelaez A.I."/>
            <person name="Sanchez J."/>
            <person name="Ferrer M."/>
        </authorList>
    </citation>
    <scope>NUCLEOTIDE SEQUENCE</scope>
</reference>
<gene>
    <name evidence="2" type="ORF">B2A_10024</name>
</gene>
<keyword evidence="1" id="KW-1133">Transmembrane helix</keyword>
<keyword evidence="1" id="KW-0812">Transmembrane</keyword>
<accession>T1AM48</accession>
<protein>
    <submittedName>
        <fullName evidence="2">Metabolite transporter</fullName>
    </submittedName>
</protein>
<sequence>EHFFKYVHSVLMYMVDSTTDAENIAGRLERLPYSRFHTKFALMLASGEWAESLMLLGNGAILTLVAAYYGITGNLSAFGIPAFFLCRGVYRLYPVWQDSRYER</sequence>
<keyword evidence="1" id="KW-0472">Membrane</keyword>
<dbReference type="EMBL" id="AUZZ01007234">
    <property type="protein sequence ID" value="EQD43100.1"/>
    <property type="molecule type" value="Genomic_DNA"/>
</dbReference>
<organism evidence="2">
    <name type="scientific">mine drainage metagenome</name>
    <dbReference type="NCBI Taxonomy" id="410659"/>
    <lineage>
        <taxon>unclassified sequences</taxon>
        <taxon>metagenomes</taxon>
        <taxon>ecological metagenomes</taxon>
    </lineage>
</organism>
<reference evidence="2" key="1">
    <citation type="submission" date="2013-08" db="EMBL/GenBank/DDBJ databases">
        <authorList>
            <person name="Mendez C."/>
            <person name="Richter M."/>
            <person name="Ferrer M."/>
            <person name="Sanchez J."/>
        </authorList>
    </citation>
    <scope>NUCLEOTIDE SEQUENCE</scope>
</reference>
<comment type="caution">
    <text evidence="2">The sequence shown here is derived from an EMBL/GenBank/DDBJ whole genome shotgun (WGS) entry which is preliminary data.</text>
</comment>
<evidence type="ECO:0000313" key="2">
    <source>
        <dbReference type="EMBL" id="EQD43100.1"/>
    </source>
</evidence>
<evidence type="ECO:0000256" key="1">
    <source>
        <dbReference type="SAM" id="Phobius"/>
    </source>
</evidence>
<name>T1AM48_9ZZZZ</name>
<proteinExistence type="predicted"/>